<evidence type="ECO:0000256" key="1">
    <source>
        <dbReference type="SAM" id="MobiDB-lite"/>
    </source>
</evidence>
<dbReference type="VEuPathDB" id="CryptoDB:Cvel_27636"/>
<evidence type="ECO:0000313" key="2">
    <source>
        <dbReference type="EMBL" id="CEM43543.1"/>
    </source>
</evidence>
<feature type="region of interest" description="Disordered" evidence="1">
    <location>
        <begin position="100"/>
        <end position="148"/>
    </location>
</feature>
<gene>
    <name evidence="2" type="ORF">Cvel_27636</name>
</gene>
<name>A0A0G4HHF6_9ALVE</name>
<feature type="region of interest" description="Disordered" evidence="1">
    <location>
        <begin position="66"/>
        <end position="86"/>
    </location>
</feature>
<dbReference type="EMBL" id="CDMZ01002711">
    <property type="protein sequence ID" value="CEM43543.1"/>
    <property type="molecule type" value="Genomic_DNA"/>
</dbReference>
<dbReference type="AlphaFoldDB" id="A0A0G4HHF6"/>
<accession>A0A0G4HHF6</accession>
<organism evidence="2">
    <name type="scientific">Chromera velia CCMP2878</name>
    <dbReference type="NCBI Taxonomy" id="1169474"/>
    <lineage>
        <taxon>Eukaryota</taxon>
        <taxon>Sar</taxon>
        <taxon>Alveolata</taxon>
        <taxon>Colpodellida</taxon>
        <taxon>Chromeraceae</taxon>
        <taxon>Chromera</taxon>
    </lineage>
</organism>
<proteinExistence type="predicted"/>
<protein>
    <submittedName>
        <fullName evidence="2">Uncharacterized protein</fullName>
    </submittedName>
</protein>
<reference evidence="2" key="1">
    <citation type="submission" date="2014-11" db="EMBL/GenBank/DDBJ databases">
        <authorList>
            <person name="Otto D Thomas"/>
            <person name="Naeem Raeece"/>
        </authorList>
    </citation>
    <scope>NUCLEOTIDE SEQUENCE</scope>
</reference>
<feature type="compositionally biased region" description="Acidic residues" evidence="1">
    <location>
        <begin position="109"/>
        <end position="120"/>
    </location>
</feature>
<sequence length="148" mass="15921">MALWCTRSANLRTQEAEGETEGKPKQANTVDYMAGSKSRFFSSTWRESHGLGVWCVLSPLFSSSSSSGGRHWKPEAPPPCGVPSSMRENEEMVTVAAATAGRPRGEGQCEADGELYEEGSESCSVSVPTEGRINVGASDSSERKENEK</sequence>